<gene>
    <name evidence="9" type="ORF">IAD42_08195</name>
</gene>
<feature type="transmembrane region" description="Helical" evidence="7">
    <location>
        <begin position="221"/>
        <end position="240"/>
    </location>
</feature>
<accession>A0A9D1G779</accession>
<dbReference type="SUPFAM" id="SSF103473">
    <property type="entry name" value="MFS general substrate transporter"/>
    <property type="match status" value="1"/>
</dbReference>
<evidence type="ECO:0000256" key="4">
    <source>
        <dbReference type="ARBA" id="ARBA00022692"/>
    </source>
</evidence>
<name>A0A9D1G779_9FIRM</name>
<feature type="transmembrane region" description="Helical" evidence="7">
    <location>
        <begin position="379"/>
        <end position="396"/>
    </location>
</feature>
<feature type="transmembrane region" description="Helical" evidence="7">
    <location>
        <begin position="138"/>
        <end position="157"/>
    </location>
</feature>
<protein>
    <submittedName>
        <fullName evidence="9">MFS transporter</fullName>
    </submittedName>
</protein>
<comment type="caution">
    <text evidence="9">The sequence shown here is derived from an EMBL/GenBank/DDBJ whole genome shotgun (WGS) entry which is preliminary data.</text>
</comment>
<dbReference type="GO" id="GO:0005886">
    <property type="term" value="C:plasma membrane"/>
    <property type="evidence" value="ECO:0007669"/>
    <property type="project" value="UniProtKB-SubCell"/>
</dbReference>
<dbReference type="PANTHER" id="PTHR43124">
    <property type="entry name" value="PURINE EFFLUX PUMP PBUE"/>
    <property type="match status" value="1"/>
</dbReference>
<feature type="transmembrane region" description="Helical" evidence="7">
    <location>
        <begin position="105"/>
        <end position="126"/>
    </location>
</feature>
<evidence type="ECO:0000313" key="10">
    <source>
        <dbReference type="Proteomes" id="UP000886876"/>
    </source>
</evidence>
<evidence type="ECO:0000256" key="3">
    <source>
        <dbReference type="ARBA" id="ARBA00022475"/>
    </source>
</evidence>
<feature type="transmembrane region" description="Helical" evidence="7">
    <location>
        <begin position="79"/>
        <end position="99"/>
    </location>
</feature>
<dbReference type="Gene3D" id="1.20.1250.20">
    <property type="entry name" value="MFS general substrate transporter like domains"/>
    <property type="match status" value="1"/>
</dbReference>
<keyword evidence="2" id="KW-0813">Transport</keyword>
<feature type="transmembrane region" description="Helical" evidence="7">
    <location>
        <begin position="310"/>
        <end position="330"/>
    </location>
</feature>
<keyword evidence="4 7" id="KW-0812">Transmembrane</keyword>
<keyword evidence="5 7" id="KW-1133">Transmembrane helix</keyword>
<evidence type="ECO:0000256" key="1">
    <source>
        <dbReference type="ARBA" id="ARBA00004651"/>
    </source>
</evidence>
<evidence type="ECO:0000256" key="5">
    <source>
        <dbReference type="ARBA" id="ARBA00022989"/>
    </source>
</evidence>
<dbReference type="InterPro" id="IPR036259">
    <property type="entry name" value="MFS_trans_sf"/>
</dbReference>
<dbReference type="AlphaFoldDB" id="A0A9D1G779"/>
<comment type="subcellular location">
    <subcellularLocation>
        <location evidence="1">Cell membrane</location>
        <topology evidence="1">Multi-pass membrane protein</topology>
    </subcellularLocation>
</comment>
<dbReference type="PANTHER" id="PTHR43124:SF3">
    <property type="entry name" value="CHLORAMPHENICOL EFFLUX PUMP RV0191"/>
    <property type="match status" value="1"/>
</dbReference>
<proteinExistence type="predicted"/>
<evidence type="ECO:0000256" key="2">
    <source>
        <dbReference type="ARBA" id="ARBA00022448"/>
    </source>
</evidence>
<feature type="transmembrane region" description="Helical" evidence="7">
    <location>
        <begin position="351"/>
        <end position="367"/>
    </location>
</feature>
<dbReference type="InterPro" id="IPR011701">
    <property type="entry name" value="MFS"/>
</dbReference>
<dbReference type="PROSITE" id="PS50850">
    <property type="entry name" value="MFS"/>
    <property type="match status" value="1"/>
</dbReference>
<keyword evidence="3" id="KW-1003">Cell membrane</keyword>
<feature type="transmembrane region" description="Helical" evidence="7">
    <location>
        <begin position="252"/>
        <end position="274"/>
    </location>
</feature>
<dbReference type="InterPro" id="IPR020846">
    <property type="entry name" value="MFS_dom"/>
</dbReference>
<feature type="transmembrane region" description="Helical" evidence="7">
    <location>
        <begin position="286"/>
        <end position="304"/>
    </location>
</feature>
<dbReference type="Pfam" id="PF07690">
    <property type="entry name" value="MFS_1"/>
    <property type="match status" value="1"/>
</dbReference>
<dbReference type="GO" id="GO:0022857">
    <property type="term" value="F:transmembrane transporter activity"/>
    <property type="evidence" value="ECO:0007669"/>
    <property type="project" value="InterPro"/>
</dbReference>
<feature type="transmembrane region" description="Helical" evidence="7">
    <location>
        <begin position="52"/>
        <end position="72"/>
    </location>
</feature>
<dbReference type="InterPro" id="IPR050189">
    <property type="entry name" value="MFS_Efflux_Transporters"/>
</dbReference>
<dbReference type="Proteomes" id="UP000886876">
    <property type="component" value="Unassembled WGS sequence"/>
</dbReference>
<feature type="transmembrane region" description="Helical" evidence="7">
    <location>
        <begin position="169"/>
        <end position="188"/>
    </location>
</feature>
<feature type="domain" description="Major facilitator superfamily (MFS) profile" evidence="8">
    <location>
        <begin position="14"/>
        <end position="401"/>
    </location>
</feature>
<organism evidence="9 10">
    <name type="scientific">Candidatus Scatomorpha pullistercoris</name>
    <dbReference type="NCBI Taxonomy" id="2840929"/>
    <lineage>
        <taxon>Bacteria</taxon>
        <taxon>Bacillati</taxon>
        <taxon>Bacillota</taxon>
        <taxon>Clostridia</taxon>
        <taxon>Eubacteriales</taxon>
        <taxon>Candidatus Scatomorpha</taxon>
    </lineage>
</organism>
<reference evidence="9" key="1">
    <citation type="submission" date="2020-10" db="EMBL/GenBank/DDBJ databases">
        <authorList>
            <person name="Gilroy R."/>
        </authorList>
    </citation>
    <scope>NUCLEOTIDE SEQUENCE</scope>
    <source>
        <strain evidence="9">ChiHecec3B27-6122</strain>
    </source>
</reference>
<feature type="transmembrane region" description="Helical" evidence="7">
    <location>
        <begin position="12"/>
        <end position="32"/>
    </location>
</feature>
<evidence type="ECO:0000256" key="7">
    <source>
        <dbReference type="SAM" id="Phobius"/>
    </source>
</evidence>
<reference evidence="9" key="2">
    <citation type="journal article" date="2021" name="PeerJ">
        <title>Extensive microbial diversity within the chicken gut microbiome revealed by metagenomics and culture.</title>
        <authorList>
            <person name="Gilroy R."/>
            <person name="Ravi A."/>
            <person name="Getino M."/>
            <person name="Pursley I."/>
            <person name="Horton D.L."/>
            <person name="Alikhan N.F."/>
            <person name="Baker D."/>
            <person name="Gharbi K."/>
            <person name="Hall N."/>
            <person name="Watson M."/>
            <person name="Adriaenssens E.M."/>
            <person name="Foster-Nyarko E."/>
            <person name="Jarju S."/>
            <person name="Secka A."/>
            <person name="Antonio M."/>
            <person name="Oren A."/>
            <person name="Chaudhuri R.R."/>
            <person name="La Ragione R."/>
            <person name="Hildebrand F."/>
            <person name="Pallen M.J."/>
        </authorList>
    </citation>
    <scope>NUCLEOTIDE SEQUENCE</scope>
    <source>
        <strain evidence="9">ChiHecec3B27-6122</strain>
    </source>
</reference>
<evidence type="ECO:0000313" key="9">
    <source>
        <dbReference type="EMBL" id="HIS97939.1"/>
    </source>
</evidence>
<keyword evidence="6 7" id="KW-0472">Membrane</keyword>
<evidence type="ECO:0000256" key="6">
    <source>
        <dbReference type="ARBA" id="ARBA00023136"/>
    </source>
</evidence>
<dbReference type="EMBL" id="DVJS01000204">
    <property type="protein sequence ID" value="HIS97939.1"/>
    <property type="molecule type" value="Genomic_DNA"/>
</dbReference>
<sequence>MTGKTASGANKLLTLIAVTLAFSFTFLSRYIWSPLMNDVSAEFGINATQAGLYMSAFFAGYLITQIPGGILADKYQPKYILLVCTVLGGLMTGAMALLKSYEMGLVIRVVTGISAGCVMAQCSKIVAITFAPQQRAMAMGVVLASPPFGITLAQSIGAPMNQAFGWRGTFAAVAAVALVIAVLIVVFVKPIDRKGAAPAPKGKQPGMLEGLRVFFTDSQQLILGVSGFLFMFVTVGFATWTNRYVQSLGLTAVQGGLIVTCYSIAGVVGSCISGGLAAKLHASHRSFLLVSLAAMAVMTLVFAFQRSYGAMIGVGIVYGAVSYLPSTHYTTLAMKRAGDRYSATAASTQNLLFQLSSLIMPVVLGYVLDSTNNNYSYNWYIFFGCCAVASVLCLLVKKNDN</sequence>
<evidence type="ECO:0000259" key="8">
    <source>
        <dbReference type="PROSITE" id="PS50850"/>
    </source>
</evidence>